<feature type="transmembrane region" description="Helical" evidence="10">
    <location>
        <begin position="128"/>
        <end position="146"/>
    </location>
</feature>
<evidence type="ECO:0000256" key="11">
    <source>
        <dbReference type="SAM" id="MobiDB-lite"/>
    </source>
</evidence>
<dbReference type="GO" id="GO:0009922">
    <property type="term" value="F:fatty acid elongase activity"/>
    <property type="evidence" value="ECO:0007669"/>
    <property type="project" value="UniProtKB-EC"/>
</dbReference>
<keyword evidence="6 10" id="KW-1133">Transmembrane helix</keyword>
<feature type="region of interest" description="Disordered" evidence="11">
    <location>
        <begin position="24"/>
        <end position="54"/>
    </location>
</feature>
<protein>
    <recommendedName>
        <fullName evidence="10">Elongation of very long chain fatty acids protein</fullName>
        <ecNumber evidence="10">2.3.1.199</ecNumber>
    </recommendedName>
    <alternativeName>
        <fullName evidence="10">Very-long-chain 3-oxoacyl-CoA synthase</fullName>
    </alternativeName>
</protein>
<dbReference type="HOGENOM" id="CLU_048483_0_0_1"/>
<evidence type="ECO:0000313" key="12">
    <source>
        <dbReference type="EMBL" id="AAY55686.1"/>
    </source>
</evidence>
<feature type="non-terminal residue" evidence="12">
    <location>
        <position position="1"/>
    </location>
</feature>
<evidence type="ECO:0000256" key="7">
    <source>
        <dbReference type="ARBA" id="ARBA00023098"/>
    </source>
</evidence>
<evidence type="ECO:0000256" key="4">
    <source>
        <dbReference type="ARBA" id="ARBA00022692"/>
    </source>
</evidence>
<dbReference type="GO" id="GO:0006633">
    <property type="term" value="P:fatty acid biosynthetic process"/>
    <property type="evidence" value="ECO:0007669"/>
    <property type="project" value="UniProtKB-KW"/>
</dbReference>
<dbReference type="PANTHER" id="PTHR11157">
    <property type="entry name" value="FATTY ACID ACYL TRANSFERASE-RELATED"/>
    <property type="match status" value="1"/>
</dbReference>
<evidence type="ECO:0000256" key="1">
    <source>
        <dbReference type="ARBA" id="ARBA00004141"/>
    </source>
</evidence>
<dbReference type="Pfam" id="PF01151">
    <property type="entry name" value="ELO"/>
    <property type="match status" value="1"/>
</dbReference>
<keyword evidence="4 10" id="KW-0812">Transmembrane</keyword>
<keyword evidence="7 10" id="KW-0443">Lipid metabolism</keyword>
<feature type="transmembrane region" description="Helical" evidence="10">
    <location>
        <begin position="244"/>
        <end position="262"/>
    </location>
</feature>
<organism evidence="12">
    <name type="scientific">Drosophila melanogaster</name>
    <name type="common">Fruit fly</name>
    <dbReference type="NCBI Taxonomy" id="7227"/>
    <lineage>
        <taxon>Eukaryota</taxon>
        <taxon>Metazoa</taxon>
        <taxon>Ecdysozoa</taxon>
        <taxon>Arthropoda</taxon>
        <taxon>Hexapoda</taxon>
        <taxon>Insecta</taxon>
        <taxon>Pterygota</taxon>
        <taxon>Neoptera</taxon>
        <taxon>Endopterygota</taxon>
        <taxon>Diptera</taxon>
        <taxon>Brachycera</taxon>
        <taxon>Muscomorpha</taxon>
        <taxon>Ephydroidea</taxon>
        <taxon>Drosophilidae</taxon>
        <taxon>Drosophila</taxon>
        <taxon>Sophophora</taxon>
    </lineage>
</organism>
<feature type="transmembrane region" description="Helical" evidence="10">
    <location>
        <begin position="167"/>
        <end position="186"/>
    </location>
</feature>
<evidence type="ECO:0000256" key="5">
    <source>
        <dbReference type="ARBA" id="ARBA00022832"/>
    </source>
</evidence>
<keyword evidence="8 10" id="KW-0472">Membrane</keyword>
<reference evidence="12" key="1">
    <citation type="submission" date="2005-05" db="EMBL/GenBank/DDBJ databases">
        <authorList>
            <person name="Stapleton M."/>
            <person name="Carlson J."/>
            <person name="Chavez C."/>
            <person name="Frise E."/>
            <person name="George R."/>
            <person name="Pacleb J."/>
            <person name="Park S."/>
            <person name="Wan K."/>
            <person name="Yu C."/>
            <person name="Celniker S."/>
        </authorList>
    </citation>
    <scope>NUCLEOTIDE SEQUENCE</scope>
</reference>
<comment type="catalytic activity">
    <reaction evidence="10">
        <text>a very-long-chain acyl-CoA + malonyl-CoA + H(+) = a very-long-chain 3-oxoacyl-CoA + CO2 + CoA</text>
        <dbReference type="Rhea" id="RHEA:32727"/>
        <dbReference type="ChEBI" id="CHEBI:15378"/>
        <dbReference type="ChEBI" id="CHEBI:16526"/>
        <dbReference type="ChEBI" id="CHEBI:57287"/>
        <dbReference type="ChEBI" id="CHEBI:57384"/>
        <dbReference type="ChEBI" id="CHEBI:90725"/>
        <dbReference type="ChEBI" id="CHEBI:90736"/>
        <dbReference type="EC" id="2.3.1.199"/>
    </reaction>
</comment>
<name>Q4V3T6_DROME</name>
<dbReference type="VEuPathDB" id="VectorBase:FBgn0039030"/>
<evidence type="ECO:0000256" key="10">
    <source>
        <dbReference type="RuleBase" id="RU361115"/>
    </source>
</evidence>
<gene>
    <name evidence="12" type="primary">CG6660</name>
</gene>
<dbReference type="EMBL" id="BT023270">
    <property type="protein sequence ID" value="AAY55686.1"/>
    <property type="molecule type" value="mRNA"/>
</dbReference>
<evidence type="ECO:0000256" key="8">
    <source>
        <dbReference type="ARBA" id="ARBA00023136"/>
    </source>
</evidence>
<keyword evidence="5 10" id="KW-0276">Fatty acid metabolism</keyword>
<evidence type="ECO:0000256" key="2">
    <source>
        <dbReference type="ARBA" id="ARBA00022516"/>
    </source>
</evidence>
<comment type="subcellular location">
    <subcellularLocation>
        <location evidence="1">Membrane</location>
        <topology evidence="1">Multi-pass membrane protein</topology>
    </subcellularLocation>
</comment>
<feature type="transmembrane region" description="Helical" evidence="10">
    <location>
        <begin position="330"/>
        <end position="352"/>
    </location>
</feature>
<comment type="similarity">
    <text evidence="10">Belongs to the ELO family.</text>
</comment>
<dbReference type="GO" id="GO:0016020">
    <property type="term" value="C:membrane"/>
    <property type="evidence" value="ECO:0007669"/>
    <property type="project" value="UniProtKB-SubCell"/>
</dbReference>
<dbReference type="AlphaFoldDB" id="Q4V3T6"/>
<keyword evidence="2 10" id="KW-0444">Lipid biosynthesis</keyword>
<dbReference type="ExpressionAtlas" id="Q4V3T6">
    <property type="expression patterns" value="baseline and differential"/>
</dbReference>
<dbReference type="PROSITE" id="PS01188">
    <property type="entry name" value="ELO"/>
    <property type="match status" value="1"/>
</dbReference>
<evidence type="ECO:0000256" key="9">
    <source>
        <dbReference type="ARBA" id="ARBA00023160"/>
    </source>
</evidence>
<dbReference type="EC" id="2.3.1.199" evidence="10"/>
<dbReference type="PANTHER" id="PTHR11157:SF116">
    <property type="entry name" value="ELONGATION OF VERY LONG CHAIN FATTY ACIDS PROTEIN-RELATED"/>
    <property type="match status" value="1"/>
</dbReference>
<feature type="transmembrane region" description="Helical" evidence="10">
    <location>
        <begin position="307"/>
        <end position="324"/>
    </location>
</feature>
<dbReference type="InterPro" id="IPR030457">
    <property type="entry name" value="ELO_CS"/>
</dbReference>
<accession>Q4V3T6</accession>
<sequence length="370" mass="41426">DCKSLSGSSAGSIFESRIQNAAQHGGLPVLPGQGSVRRARRSPSGALAPAGQSMDRAGHCGAVCGLSANLWLRFNSHRAPQLCPGLLCGRADCTASHRAGDQGGELAQHAEEHDPLGHAGHEPHDGRLWIVLAIVALYVAFVLHYGPRWMANRAPFELKRVMQVYNVVQVLANATIFVIGLSNTYLQPGYSWTCQPVDHTDRSPAMMKTLYASYAYYMLKYLDLLDTVFIVLRKKNSQVSFLHVYHHGGMVFGVSIFMTFLGGSHCSMLGIINLLVHTVMYAYYYAASLGAVKNLLWWKQRITQLQLMQFGYLTFHFLLVIVRNPCQFPVFIAFIGFIQNIFMFSMFFDFYCKTYIRKQRKSAEHKLKAS</sequence>
<dbReference type="InterPro" id="IPR002076">
    <property type="entry name" value="ELO_fam"/>
</dbReference>
<keyword evidence="9 10" id="KW-0275">Fatty acid biosynthesis</keyword>
<proteinExistence type="evidence at transcript level"/>
<dbReference type="OrthoDB" id="434092at2759"/>
<feature type="transmembrane region" description="Helical" evidence="10">
    <location>
        <begin position="214"/>
        <end position="232"/>
    </location>
</feature>
<keyword evidence="3 10" id="KW-0808">Transferase</keyword>
<evidence type="ECO:0000256" key="6">
    <source>
        <dbReference type="ARBA" id="ARBA00022989"/>
    </source>
</evidence>
<evidence type="ECO:0000256" key="3">
    <source>
        <dbReference type="ARBA" id="ARBA00022679"/>
    </source>
</evidence>